<evidence type="ECO:0000256" key="7">
    <source>
        <dbReference type="ARBA" id="ARBA00022800"/>
    </source>
</evidence>
<comment type="cofactor">
    <cofactor evidence="1">
        <name>Mg(2+)</name>
        <dbReference type="ChEBI" id="CHEBI:18420"/>
    </cofactor>
</comment>
<keyword evidence="9" id="KW-0460">Magnesium</keyword>
<comment type="similarity">
    <text evidence="11">Belongs to the tRNA nucleotidyltransferase/poly(A) polymerase family.</text>
</comment>
<dbReference type="Gene3D" id="3.30.460.10">
    <property type="entry name" value="Beta Polymerase, domain 2"/>
    <property type="match status" value="1"/>
</dbReference>
<dbReference type="InterPro" id="IPR012006">
    <property type="entry name" value="CCA_bact"/>
</dbReference>
<dbReference type="PANTHER" id="PTHR47545">
    <property type="entry name" value="MULTIFUNCTIONAL CCA PROTEIN"/>
    <property type="match status" value="1"/>
</dbReference>
<accession>A0A401LK35</accession>
<dbReference type="GO" id="GO:0042245">
    <property type="term" value="P:RNA repair"/>
    <property type="evidence" value="ECO:0007669"/>
    <property type="project" value="UniProtKB-KW"/>
</dbReference>
<evidence type="ECO:0000256" key="9">
    <source>
        <dbReference type="ARBA" id="ARBA00022842"/>
    </source>
</evidence>
<dbReference type="GO" id="GO:0004810">
    <property type="term" value="F:CCA tRNA nucleotidyltransferase activity"/>
    <property type="evidence" value="ECO:0007669"/>
    <property type="project" value="InterPro"/>
</dbReference>
<dbReference type="Pfam" id="PF01743">
    <property type="entry name" value="PolyA_pol"/>
    <property type="match status" value="1"/>
</dbReference>
<keyword evidence="7" id="KW-0692">RNA repair</keyword>
<dbReference type="EMBL" id="BGZJ01000001">
    <property type="protein sequence ID" value="GBO93320.1"/>
    <property type="molecule type" value="Genomic_DNA"/>
</dbReference>
<evidence type="ECO:0000259" key="12">
    <source>
        <dbReference type="Pfam" id="PF01743"/>
    </source>
</evidence>
<accession>A0A388SD20</accession>
<gene>
    <name evidence="14" type="primary">cca</name>
    <name evidence="14" type="ORF">MESMUL_06740</name>
</gene>
<keyword evidence="2 11" id="KW-0808">Transferase</keyword>
<feature type="domain" description="Poly A polymerase head" evidence="12">
    <location>
        <begin position="5"/>
        <end position="128"/>
    </location>
</feature>
<dbReference type="AlphaFoldDB" id="A0A388SD20"/>
<dbReference type="InterPro" id="IPR002646">
    <property type="entry name" value="PolA_pol_head_dom"/>
</dbReference>
<dbReference type="PANTHER" id="PTHR47545:SF1">
    <property type="entry name" value="MULTIFUNCTIONAL CCA PROTEIN"/>
    <property type="match status" value="1"/>
</dbReference>
<dbReference type="InterPro" id="IPR043519">
    <property type="entry name" value="NT_sf"/>
</dbReference>
<keyword evidence="8" id="KW-0067">ATP-binding</keyword>
<protein>
    <submittedName>
        <fullName evidence="14">CCA-adding enzyme</fullName>
    </submittedName>
</protein>
<keyword evidence="3" id="KW-0819">tRNA processing</keyword>
<dbReference type="Gene3D" id="1.10.3090.10">
    <property type="entry name" value="cca-adding enzyme, domain 2"/>
    <property type="match status" value="1"/>
</dbReference>
<feature type="domain" description="tRNA nucleotidyltransferase/poly(A) polymerase RNA and SrmB- binding" evidence="13">
    <location>
        <begin position="155"/>
        <end position="215"/>
    </location>
</feature>
<evidence type="ECO:0000313" key="15">
    <source>
        <dbReference type="Proteomes" id="UP000266091"/>
    </source>
</evidence>
<evidence type="ECO:0000256" key="5">
    <source>
        <dbReference type="ARBA" id="ARBA00022723"/>
    </source>
</evidence>
<name>A0A388SD20_9BURK</name>
<dbReference type="CDD" id="cd05398">
    <property type="entry name" value="NT_ClassII-CCAase"/>
    <property type="match status" value="1"/>
</dbReference>
<dbReference type="GO" id="GO:0005524">
    <property type="term" value="F:ATP binding"/>
    <property type="evidence" value="ECO:0007669"/>
    <property type="project" value="UniProtKB-KW"/>
</dbReference>
<dbReference type="PIRSF" id="PIRSF000813">
    <property type="entry name" value="CCA_bact"/>
    <property type="match status" value="1"/>
</dbReference>
<evidence type="ECO:0000256" key="1">
    <source>
        <dbReference type="ARBA" id="ARBA00001946"/>
    </source>
</evidence>
<dbReference type="GO" id="GO:0001680">
    <property type="term" value="P:tRNA 3'-terminal CCA addition"/>
    <property type="evidence" value="ECO:0007669"/>
    <property type="project" value="InterPro"/>
</dbReference>
<dbReference type="GO" id="GO:0003723">
    <property type="term" value="F:RNA binding"/>
    <property type="evidence" value="ECO:0007669"/>
    <property type="project" value="UniProtKB-KW"/>
</dbReference>
<dbReference type="InterPro" id="IPR050124">
    <property type="entry name" value="tRNA_CCA-adding_enzyme"/>
</dbReference>
<reference evidence="14 15" key="1">
    <citation type="journal article" date="2018" name="Int. J. Syst. Evol. Microbiol.">
        <title>Mesosutterella multiformis gen. nov., sp. nov., a member of the family Sutterellaceae and Sutterella megalosphaeroides sp. nov., isolated from human faeces.</title>
        <authorList>
            <person name="Sakamoto M."/>
            <person name="Ikeyama N."/>
            <person name="Kunihiro T."/>
            <person name="Iino T."/>
            <person name="Yuki M."/>
            <person name="Ohkuma M."/>
        </authorList>
    </citation>
    <scope>NUCLEOTIDE SEQUENCE [LARGE SCALE GENOMIC DNA]</scope>
    <source>
        <strain evidence="14 15">4NBBH2</strain>
    </source>
</reference>
<dbReference type="SUPFAM" id="SSF81301">
    <property type="entry name" value="Nucleotidyltransferase"/>
    <property type="match status" value="1"/>
</dbReference>
<dbReference type="RefSeq" id="WP_235005599.1">
    <property type="nucleotide sequence ID" value="NZ_BGZJ01000001.1"/>
</dbReference>
<evidence type="ECO:0000256" key="6">
    <source>
        <dbReference type="ARBA" id="ARBA00022741"/>
    </source>
</evidence>
<evidence type="ECO:0000256" key="4">
    <source>
        <dbReference type="ARBA" id="ARBA00022695"/>
    </source>
</evidence>
<dbReference type="SUPFAM" id="SSF81891">
    <property type="entry name" value="Poly A polymerase C-terminal region-like"/>
    <property type="match status" value="1"/>
</dbReference>
<sequence length="372" mass="40905">MAIQTYLVGGYVRDLLLSRHGIPATPSDKDYVVVGATPEYMVSKGFIPVGADFPVFLHPKTHEEYALARTERKTAPGYHGFTFSASPDVTLEEDLMRRDLTINAIAMSEDGTLFDPWGGEEDIRRRVFRHVSPAFREDPVRILRIARFSARLPEFSVDPGTWQLITDMVKAGEADALVPERVMKELSRGLMEKAPSRMMKILLECGAWTRIAPDVPCSEALLRKLDEASGINAPAAVRLALLFSEAGDRGSEAAKSLRAGSDAIGLVELGERCGAMLREKVEAESAVRLFEKADAFRRYPRFREFLQVQQIASGVRPEPWLRAADAARAVATRDIAAAASSPSEIPAAIRAARVKAVRDTLAQTHTDKDNAS</sequence>
<evidence type="ECO:0000256" key="10">
    <source>
        <dbReference type="ARBA" id="ARBA00022884"/>
    </source>
</evidence>
<keyword evidence="6" id="KW-0547">Nucleotide-binding</keyword>
<evidence type="ECO:0000256" key="11">
    <source>
        <dbReference type="RuleBase" id="RU003953"/>
    </source>
</evidence>
<evidence type="ECO:0000256" key="8">
    <source>
        <dbReference type="ARBA" id="ARBA00022840"/>
    </source>
</evidence>
<dbReference type="Pfam" id="PF12627">
    <property type="entry name" value="PolyA_pol_RNAbd"/>
    <property type="match status" value="1"/>
</dbReference>
<keyword evidence="15" id="KW-1185">Reference proteome</keyword>
<evidence type="ECO:0000256" key="3">
    <source>
        <dbReference type="ARBA" id="ARBA00022694"/>
    </source>
</evidence>
<dbReference type="GO" id="GO:0046872">
    <property type="term" value="F:metal ion binding"/>
    <property type="evidence" value="ECO:0007669"/>
    <property type="project" value="UniProtKB-KW"/>
</dbReference>
<organism evidence="14 15">
    <name type="scientific">Mesosutterella multiformis</name>
    <dbReference type="NCBI Taxonomy" id="2259133"/>
    <lineage>
        <taxon>Bacteria</taxon>
        <taxon>Pseudomonadati</taxon>
        <taxon>Pseudomonadota</taxon>
        <taxon>Betaproteobacteria</taxon>
        <taxon>Burkholderiales</taxon>
        <taxon>Sutterellaceae</taxon>
        <taxon>Mesosutterella</taxon>
    </lineage>
</organism>
<evidence type="ECO:0000256" key="2">
    <source>
        <dbReference type="ARBA" id="ARBA00022679"/>
    </source>
</evidence>
<evidence type="ECO:0000313" key="14">
    <source>
        <dbReference type="EMBL" id="GBO93320.1"/>
    </source>
</evidence>
<proteinExistence type="inferred from homology"/>
<comment type="caution">
    <text evidence="14">The sequence shown here is derived from an EMBL/GenBank/DDBJ whole genome shotgun (WGS) entry which is preliminary data.</text>
</comment>
<keyword evidence="4" id="KW-0548">Nucleotidyltransferase</keyword>
<keyword evidence="10 11" id="KW-0694">RNA-binding</keyword>
<keyword evidence="5" id="KW-0479">Metal-binding</keyword>
<dbReference type="InterPro" id="IPR032828">
    <property type="entry name" value="PolyA_RNA-bd"/>
</dbReference>
<dbReference type="Proteomes" id="UP000266091">
    <property type="component" value="Unassembled WGS sequence"/>
</dbReference>
<evidence type="ECO:0000259" key="13">
    <source>
        <dbReference type="Pfam" id="PF12627"/>
    </source>
</evidence>